<sequence length="183" mass="20727">MKHFLFLFFLFDLISSVKADSLCTLTSEVEPDVTITLKYTGSGGGIGTLNYKNEPSFGFYVGIWNGYGGQYYTARSYSPELLNEEKTYQERTKNTKEIITGPFINFVGNQLGRATSKEDRKSGKLRALMPSLSQGYYYSIPFTEKGQYGRQKLSKEMKTIIDATEGFFVDSGGCRKFFPYGWD</sequence>
<comment type="caution">
    <text evidence="2">The sequence shown here is derived from an EMBL/GenBank/DDBJ whole genome shotgun (WGS) entry which is preliminary data.</text>
</comment>
<organism evidence="2 3">
    <name type="scientific">Prochlorococcus marinus CUG1433</name>
    <dbReference type="NCBI Taxonomy" id="2774506"/>
    <lineage>
        <taxon>Bacteria</taxon>
        <taxon>Bacillati</taxon>
        <taxon>Cyanobacteriota</taxon>
        <taxon>Cyanophyceae</taxon>
        <taxon>Synechococcales</taxon>
        <taxon>Prochlorococcaceae</taxon>
        <taxon>Prochlorococcus</taxon>
    </lineage>
</organism>
<accession>A0A9D9BRC1</accession>
<protein>
    <submittedName>
        <fullName evidence="2">Uncharacterized protein</fullName>
    </submittedName>
</protein>
<evidence type="ECO:0000313" key="3">
    <source>
        <dbReference type="Proteomes" id="UP000668060"/>
    </source>
</evidence>
<reference evidence="2" key="1">
    <citation type="journal article" date="2021" name="Front. Mar. Sci.">
        <title>Genomes of Diverse Isolates of Prochlorococcus High-Light-Adapted Clade II in the Western Pacific Ocean.</title>
        <authorList>
            <person name="Yan W."/>
            <person name="Feng X."/>
            <person name="Zhang W."/>
            <person name="Nawaz M.Z."/>
            <person name="Luo T."/>
            <person name="Zhang R."/>
            <person name="Jiao N."/>
        </authorList>
    </citation>
    <scope>NUCLEOTIDE SEQUENCE</scope>
    <source>
        <strain evidence="2">CUG1433</strain>
    </source>
</reference>
<gene>
    <name evidence="2" type="ORF">JJ842_05165</name>
</gene>
<proteinExistence type="predicted"/>
<evidence type="ECO:0000313" key="2">
    <source>
        <dbReference type="EMBL" id="MBO6971300.1"/>
    </source>
</evidence>
<dbReference type="EMBL" id="JAEPLN010000001">
    <property type="protein sequence ID" value="MBO6971300.1"/>
    <property type="molecule type" value="Genomic_DNA"/>
</dbReference>
<keyword evidence="1" id="KW-0732">Signal</keyword>
<dbReference type="Proteomes" id="UP000668060">
    <property type="component" value="Unassembled WGS sequence"/>
</dbReference>
<feature type="signal peptide" evidence="1">
    <location>
        <begin position="1"/>
        <end position="19"/>
    </location>
</feature>
<evidence type="ECO:0000256" key="1">
    <source>
        <dbReference type="SAM" id="SignalP"/>
    </source>
</evidence>
<name>A0A9D9BRC1_PROMR</name>
<feature type="chain" id="PRO_5038789459" evidence="1">
    <location>
        <begin position="20"/>
        <end position="183"/>
    </location>
</feature>
<dbReference type="AlphaFoldDB" id="A0A9D9BRC1"/>